<dbReference type="PANTHER" id="PTHR11439">
    <property type="entry name" value="GAG-POL-RELATED RETROTRANSPOSON"/>
    <property type="match status" value="1"/>
</dbReference>
<reference evidence="2" key="2">
    <citation type="submission" date="2022-01" db="EMBL/GenBank/DDBJ databases">
        <authorList>
            <person name="Yamashiro T."/>
            <person name="Shiraishi A."/>
            <person name="Satake H."/>
            <person name="Nakayama K."/>
        </authorList>
    </citation>
    <scope>NUCLEOTIDE SEQUENCE</scope>
</reference>
<dbReference type="InterPro" id="IPR013103">
    <property type="entry name" value="RVT_2"/>
</dbReference>
<feature type="domain" description="Reverse transcriptase Ty1/copia-type" evidence="1">
    <location>
        <begin position="207"/>
        <end position="374"/>
    </location>
</feature>
<name>A0ABQ5AJP0_9ASTR</name>
<keyword evidence="3" id="KW-1185">Reference proteome</keyword>
<dbReference type="InterPro" id="IPR043502">
    <property type="entry name" value="DNA/RNA_pol_sf"/>
</dbReference>
<dbReference type="EMBL" id="BQNB010012358">
    <property type="protein sequence ID" value="GJT02558.1"/>
    <property type="molecule type" value="Genomic_DNA"/>
</dbReference>
<proteinExistence type="predicted"/>
<dbReference type="SUPFAM" id="SSF56672">
    <property type="entry name" value="DNA/RNA polymerases"/>
    <property type="match status" value="1"/>
</dbReference>
<organism evidence="2 3">
    <name type="scientific">Tanacetum coccineum</name>
    <dbReference type="NCBI Taxonomy" id="301880"/>
    <lineage>
        <taxon>Eukaryota</taxon>
        <taxon>Viridiplantae</taxon>
        <taxon>Streptophyta</taxon>
        <taxon>Embryophyta</taxon>
        <taxon>Tracheophyta</taxon>
        <taxon>Spermatophyta</taxon>
        <taxon>Magnoliopsida</taxon>
        <taxon>eudicotyledons</taxon>
        <taxon>Gunneridae</taxon>
        <taxon>Pentapetalae</taxon>
        <taxon>asterids</taxon>
        <taxon>campanulids</taxon>
        <taxon>Asterales</taxon>
        <taxon>Asteraceae</taxon>
        <taxon>Asteroideae</taxon>
        <taxon>Anthemideae</taxon>
        <taxon>Anthemidinae</taxon>
        <taxon>Tanacetum</taxon>
    </lineage>
</organism>
<evidence type="ECO:0000259" key="1">
    <source>
        <dbReference type="Pfam" id="PF07727"/>
    </source>
</evidence>
<comment type="caution">
    <text evidence="2">The sequence shown here is derived from an EMBL/GenBank/DDBJ whole genome shotgun (WGS) entry which is preliminary data.</text>
</comment>
<reference evidence="2" key="1">
    <citation type="journal article" date="2022" name="Int. J. Mol. Sci.">
        <title>Draft Genome of Tanacetum Coccineum: Genomic Comparison of Closely Related Tanacetum-Family Plants.</title>
        <authorList>
            <person name="Yamashiro T."/>
            <person name="Shiraishi A."/>
            <person name="Nakayama K."/>
            <person name="Satake H."/>
        </authorList>
    </citation>
    <scope>NUCLEOTIDE SEQUENCE</scope>
</reference>
<evidence type="ECO:0000313" key="3">
    <source>
        <dbReference type="Proteomes" id="UP001151760"/>
    </source>
</evidence>
<dbReference type="Pfam" id="PF07727">
    <property type="entry name" value="RVT_2"/>
    <property type="match status" value="1"/>
</dbReference>
<evidence type="ECO:0000313" key="2">
    <source>
        <dbReference type="EMBL" id="GJT02558.1"/>
    </source>
</evidence>
<gene>
    <name evidence="2" type="ORF">Tco_0823727</name>
</gene>
<sequence length="475" mass="53726">MFQQHHGESLSEAWTRFKDLLQKVPHHGLDLWLQIQIFYDHVDDTTQMGINYAAGGRLRKLRPNEAWATIEKLAQYKDEEWNNTFIPDEVSFNYKNPDIEQLLGIMELKDFLTRHIFLRCDSSGDLYLVTSPSPTPHALLSMSPIGTVKPNPHFHGHTSLISLISPIPKSTSVALSDLNWRDAMYDEYNALIKKSTWVLVPKPPNVNVPIHQLDVKNAFLNGDLFETVYMYQPPGFCRCSVSSSCVSITEIFIRIKTSTSCLVSTFCELCEHGWFLVKSLCSSLFIYQHGSEVAYLLIYVDDIALTTSSTNLLQRIISFLHKEFDMTDLGALNYFLGISVTRDSTGMFLSQKKYALELLDRDHMANCNPTRTPVDTESKLGSDGDPISDPTLYRSLAAALKRVLRYVRGTLDFGLQLYASIIGSLVAHTDADWAGCPTTRWSTSGYCVFLGDNLLSWSAKRQHTLSRLSAEAEYY</sequence>
<accession>A0ABQ5AJP0</accession>
<dbReference type="CDD" id="cd09272">
    <property type="entry name" value="RNase_HI_RT_Ty1"/>
    <property type="match status" value="1"/>
</dbReference>
<protein>
    <submittedName>
        <fullName evidence="2">Ribonuclease H-like domain-containing protein</fullName>
    </submittedName>
</protein>
<dbReference type="Proteomes" id="UP001151760">
    <property type="component" value="Unassembled WGS sequence"/>
</dbReference>
<dbReference type="PANTHER" id="PTHR11439:SF524">
    <property type="entry name" value="RNA-DIRECTED DNA POLYMERASE, PROTEIN KINASE RLK-PELLE-DLSV FAMILY"/>
    <property type="match status" value="1"/>
</dbReference>